<name>S8EBN4_FOMSC</name>
<protein>
    <submittedName>
        <fullName evidence="1">Uncharacterized protein</fullName>
    </submittedName>
</protein>
<feature type="non-terminal residue" evidence="1">
    <location>
        <position position="1"/>
    </location>
</feature>
<dbReference type="HOGENOM" id="CLU_068522_0_0_1"/>
<reference evidence="1 2" key="1">
    <citation type="journal article" date="2012" name="Science">
        <title>The Paleozoic origin of enzymatic lignin decomposition reconstructed from 31 fungal genomes.</title>
        <authorList>
            <person name="Floudas D."/>
            <person name="Binder M."/>
            <person name="Riley R."/>
            <person name="Barry K."/>
            <person name="Blanchette R.A."/>
            <person name="Henrissat B."/>
            <person name="Martinez A.T."/>
            <person name="Otillar R."/>
            <person name="Spatafora J.W."/>
            <person name="Yadav J.S."/>
            <person name="Aerts A."/>
            <person name="Benoit I."/>
            <person name="Boyd A."/>
            <person name="Carlson A."/>
            <person name="Copeland A."/>
            <person name="Coutinho P.M."/>
            <person name="de Vries R.P."/>
            <person name="Ferreira P."/>
            <person name="Findley K."/>
            <person name="Foster B."/>
            <person name="Gaskell J."/>
            <person name="Glotzer D."/>
            <person name="Gorecki P."/>
            <person name="Heitman J."/>
            <person name="Hesse C."/>
            <person name="Hori C."/>
            <person name="Igarashi K."/>
            <person name="Jurgens J.A."/>
            <person name="Kallen N."/>
            <person name="Kersten P."/>
            <person name="Kohler A."/>
            <person name="Kuees U."/>
            <person name="Kumar T.K.A."/>
            <person name="Kuo A."/>
            <person name="LaButti K."/>
            <person name="Larrondo L.F."/>
            <person name="Lindquist E."/>
            <person name="Ling A."/>
            <person name="Lombard V."/>
            <person name="Lucas S."/>
            <person name="Lundell T."/>
            <person name="Martin R."/>
            <person name="McLaughlin D.J."/>
            <person name="Morgenstern I."/>
            <person name="Morin E."/>
            <person name="Murat C."/>
            <person name="Nagy L.G."/>
            <person name="Nolan M."/>
            <person name="Ohm R.A."/>
            <person name="Patyshakuliyeva A."/>
            <person name="Rokas A."/>
            <person name="Ruiz-Duenas F.J."/>
            <person name="Sabat G."/>
            <person name="Salamov A."/>
            <person name="Samejima M."/>
            <person name="Schmutz J."/>
            <person name="Slot J.C."/>
            <person name="St John F."/>
            <person name="Stenlid J."/>
            <person name="Sun H."/>
            <person name="Sun S."/>
            <person name="Syed K."/>
            <person name="Tsang A."/>
            <person name="Wiebenga A."/>
            <person name="Young D."/>
            <person name="Pisabarro A."/>
            <person name="Eastwood D.C."/>
            <person name="Martin F."/>
            <person name="Cullen D."/>
            <person name="Grigoriev I.V."/>
            <person name="Hibbett D.S."/>
        </authorList>
    </citation>
    <scope>NUCLEOTIDE SEQUENCE</scope>
    <source>
        <strain evidence="2">FP-58527</strain>
    </source>
</reference>
<proteinExistence type="predicted"/>
<sequence>IHDVPIDASMAGIPRQFWEGGPSLGQSPHDYVMNLIEDAAKNVEPIVAAKMNHVITSMHAVASDIGKLKLTIAQAHGVSFDDIKNEIETVLADLLEELQEQFPPPDQAPNHEERQASVSLVLRKVKEALIKLCVQYGMPEDQLRAHLDPIMEHVETIVVTLGDLKEQHPRLFRLLIITGVLLILPKYRCPLLRMFGIGPEGPIKGACSSVAAWAQSLFFGAYVPQGSWFSLLQSAGMTAVCGPAPAWETVIGLIMVVVGAGEVAGK</sequence>
<dbReference type="AlphaFoldDB" id="S8EBN4"/>
<accession>S8EBN4</accession>
<dbReference type="InParanoid" id="S8EBN4"/>
<gene>
    <name evidence="1" type="ORF">FOMPIDRAFT_1118637</name>
</gene>
<evidence type="ECO:0000313" key="1">
    <source>
        <dbReference type="EMBL" id="EPT02357.1"/>
    </source>
</evidence>
<dbReference type="OrthoDB" id="440424at2759"/>
<dbReference type="InterPro" id="IPR038213">
    <property type="entry name" value="IFI6/IFI27-like_sf"/>
</dbReference>
<dbReference type="Gene3D" id="6.10.110.10">
    <property type="match status" value="1"/>
</dbReference>
<keyword evidence="2" id="KW-1185">Reference proteome</keyword>
<dbReference type="EMBL" id="KE504136">
    <property type="protein sequence ID" value="EPT02357.1"/>
    <property type="molecule type" value="Genomic_DNA"/>
</dbReference>
<dbReference type="Proteomes" id="UP000015241">
    <property type="component" value="Unassembled WGS sequence"/>
</dbReference>
<organism evidence="1 2">
    <name type="scientific">Fomitopsis schrenkii</name>
    <name type="common">Brown rot fungus</name>
    <dbReference type="NCBI Taxonomy" id="2126942"/>
    <lineage>
        <taxon>Eukaryota</taxon>
        <taxon>Fungi</taxon>
        <taxon>Dikarya</taxon>
        <taxon>Basidiomycota</taxon>
        <taxon>Agaricomycotina</taxon>
        <taxon>Agaricomycetes</taxon>
        <taxon>Polyporales</taxon>
        <taxon>Fomitopsis</taxon>
    </lineage>
</organism>
<dbReference type="eggNOG" id="ENOG502STIY">
    <property type="taxonomic scope" value="Eukaryota"/>
</dbReference>
<evidence type="ECO:0000313" key="2">
    <source>
        <dbReference type="Proteomes" id="UP000015241"/>
    </source>
</evidence>